<comment type="caution">
    <text evidence="2">The sequence shown here is derived from an EMBL/GenBank/DDBJ whole genome shotgun (WGS) entry which is preliminary data.</text>
</comment>
<name>A0ABW4GB10_9ACTN</name>
<gene>
    <name evidence="2" type="ORF">ACFSJ0_23180</name>
</gene>
<keyword evidence="1" id="KW-1133">Transmembrane helix</keyword>
<evidence type="ECO:0000256" key="1">
    <source>
        <dbReference type="SAM" id="Phobius"/>
    </source>
</evidence>
<evidence type="ECO:0008006" key="4">
    <source>
        <dbReference type="Google" id="ProtNLM"/>
    </source>
</evidence>
<dbReference type="EMBL" id="JBHUCM010000018">
    <property type="protein sequence ID" value="MFD1539975.1"/>
    <property type="molecule type" value="Genomic_DNA"/>
</dbReference>
<keyword evidence="3" id="KW-1185">Reference proteome</keyword>
<organism evidence="2 3">
    <name type="scientific">Nonomuraea guangzhouensis</name>
    <dbReference type="NCBI Taxonomy" id="1291555"/>
    <lineage>
        <taxon>Bacteria</taxon>
        <taxon>Bacillati</taxon>
        <taxon>Actinomycetota</taxon>
        <taxon>Actinomycetes</taxon>
        <taxon>Streptosporangiales</taxon>
        <taxon>Streptosporangiaceae</taxon>
        <taxon>Nonomuraea</taxon>
    </lineage>
</organism>
<proteinExistence type="predicted"/>
<evidence type="ECO:0000313" key="3">
    <source>
        <dbReference type="Proteomes" id="UP001597097"/>
    </source>
</evidence>
<reference evidence="3" key="1">
    <citation type="journal article" date="2019" name="Int. J. Syst. Evol. Microbiol.">
        <title>The Global Catalogue of Microorganisms (GCM) 10K type strain sequencing project: providing services to taxonomists for standard genome sequencing and annotation.</title>
        <authorList>
            <consortium name="The Broad Institute Genomics Platform"/>
            <consortium name="The Broad Institute Genome Sequencing Center for Infectious Disease"/>
            <person name="Wu L."/>
            <person name="Ma J."/>
        </authorList>
    </citation>
    <scope>NUCLEOTIDE SEQUENCE [LARGE SCALE GENOMIC DNA]</scope>
    <source>
        <strain evidence="3">CGMCC 1.15399</strain>
    </source>
</reference>
<keyword evidence="1" id="KW-0812">Transmembrane</keyword>
<protein>
    <recommendedName>
        <fullName evidence="4">PQQ-like domain-containing protein</fullName>
    </recommendedName>
</protein>
<feature type="transmembrane region" description="Helical" evidence="1">
    <location>
        <begin position="25"/>
        <end position="43"/>
    </location>
</feature>
<keyword evidence="1" id="KW-0472">Membrane</keyword>
<evidence type="ECO:0000313" key="2">
    <source>
        <dbReference type="EMBL" id="MFD1539975.1"/>
    </source>
</evidence>
<accession>A0ABW4GB10</accession>
<dbReference type="RefSeq" id="WP_219533611.1">
    <property type="nucleotide sequence ID" value="NZ_JAHKRM010000018.1"/>
</dbReference>
<sequence>MINDTIRIRRHYCPRLDVRGNGERAIMRLSGALVLAMSIAMLITGCSSGRGGEGATGPVEVSRPPRVLDANGGGALVFDPMTATISGFDRVHGRVWRDREIAKTATDIVCLAQCPAVVVSTGIAAGRPSPVEGGKGTAAAVPEVSPFRLTERGPAPFPVSSLPGARVLTAVSPDDAVVEEVGADGRTWIKIIRPDGKGERRQVPYSGYQWVESANGSAALAFTGQPNAKNARLLRFIREADGWQPVGRGTAWGSVSNACIAGDGETVLVIGPETILMRGTSDRRRVEPAPPEARECALGTSAAALVSRAMSSRGESRTIVYGVGLDGRLSWQREISAEAGVTVHPTKPYVGISDGKTFVLVDGHGRTVWRRDGVATARFTADGQLVVVTPDKRVAWLPADLIGQAIAARS</sequence>
<dbReference type="Proteomes" id="UP001597097">
    <property type="component" value="Unassembled WGS sequence"/>
</dbReference>